<evidence type="ECO:0000256" key="3">
    <source>
        <dbReference type="ARBA" id="ARBA00022475"/>
    </source>
</evidence>
<dbReference type="PROSITE" id="PS50928">
    <property type="entry name" value="ABC_TM1"/>
    <property type="match status" value="2"/>
</dbReference>
<keyword evidence="3" id="KW-1003">Cell membrane</keyword>
<dbReference type="Pfam" id="PF00528">
    <property type="entry name" value="BPD_transp_1"/>
    <property type="match status" value="2"/>
</dbReference>
<sequence>MSGTGLIPREDTRAPVRGHRPRPWRPVLYLLPAALLVGVVLVLPLVWAVVDSLHGGLGNYAGVLRDGQVRHAVRNSLFWLILAPVICLFGLLLAWAISAHRRIGILAAPIAVSALVTGLAFRLIAQPGDFLLGTNGIWLLLGLAFAWQWSGLAVVVFRSGLNAIPPGLVRMARAFGVSRARRLRTVIGPALFPAGALVLIIVLVAAARVFDLILIAAPGSDQAEVDVVGLHWWRFRDDLGPGESAALTVIQFAIAAVAALIGLWGLSREWPTNTADAEPAAGPRRRRRGRAVVVLAVAVWVVPLVVLLLTSLHTPRAAAGGGWWSGGFGFESYRQAFQSGGLTGALVNTGARSVFAAVLLPVVAVPAAYALAWGGLPRRVNHALIAVTTMVAVVPPQTVIVELGRVFDRLHLLGAPTALTIVHTAFGVPLAMLLLRGAFASVPREIVHARRYDAEPGSPLFAVVRETLPALVTVAVLEFVLVWNDYVVGLLLGGPEAGQVTFVLSDQARQFVTSESVMAAGAVVATVIPLGLVLATGNWLVRGFTSGVRPAGSRPELRQPPRRHGQAP</sequence>
<gene>
    <name evidence="10" type="ORF">GCM10023191_018440</name>
</gene>
<feature type="transmembrane region" description="Helical" evidence="7">
    <location>
        <begin position="517"/>
        <end position="541"/>
    </location>
</feature>
<comment type="caution">
    <text evidence="10">The sequence shown here is derived from an EMBL/GenBank/DDBJ whole genome shotgun (WGS) entry which is preliminary data.</text>
</comment>
<feature type="transmembrane region" description="Helical" evidence="7">
    <location>
        <begin position="137"/>
        <end position="164"/>
    </location>
</feature>
<feature type="transmembrane region" description="Helical" evidence="7">
    <location>
        <begin position="185"/>
        <end position="210"/>
    </location>
</feature>
<feature type="transmembrane region" description="Helical" evidence="7">
    <location>
        <begin position="421"/>
        <end position="439"/>
    </location>
</feature>
<feature type="transmembrane region" description="Helical" evidence="7">
    <location>
        <begin position="383"/>
        <end position="401"/>
    </location>
</feature>
<comment type="similarity">
    <text evidence="7">Belongs to the binding-protein-dependent transport system permease family.</text>
</comment>
<dbReference type="Proteomes" id="UP001500503">
    <property type="component" value="Unassembled WGS sequence"/>
</dbReference>
<keyword evidence="4 7" id="KW-0812">Transmembrane</keyword>
<feature type="transmembrane region" description="Helical" evidence="7">
    <location>
        <begin position="103"/>
        <end position="125"/>
    </location>
</feature>
<evidence type="ECO:0000256" key="5">
    <source>
        <dbReference type="ARBA" id="ARBA00022989"/>
    </source>
</evidence>
<feature type="transmembrane region" description="Helical" evidence="7">
    <location>
        <begin position="77"/>
        <end position="96"/>
    </location>
</feature>
<keyword evidence="5 7" id="KW-1133">Transmembrane helix</keyword>
<feature type="transmembrane region" description="Helical" evidence="7">
    <location>
        <begin position="354"/>
        <end position="376"/>
    </location>
</feature>
<feature type="transmembrane region" description="Helical" evidence="7">
    <location>
        <begin position="291"/>
        <end position="312"/>
    </location>
</feature>
<feature type="transmembrane region" description="Helical" evidence="7">
    <location>
        <begin position="460"/>
        <end position="483"/>
    </location>
</feature>
<dbReference type="InterPro" id="IPR035906">
    <property type="entry name" value="MetI-like_sf"/>
</dbReference>
<feature type="region of interest" description="Disordered" evidence="8">
    <location>
        <begin position="549"/>
        <end position="568"/>
    </location>
</feature>
<feature type="domain" description="ABC transmembrane type-1" evidence="9">
    <location>
        <begin position="346"/>
        <end position="536"/>
    </location>
</feature>
<keyword evidence="6 7" id="KW-0472">Membrane</keyword>
<feature type="domain" description="ABC transmembrane type-1" evidence="9">
    <location>
        <begin position="72"/>
        <end position="262"/>
    </location>
</feature>
<protein>
    <recommendedName>
        <fullName evidence="9">ABC transmembrane type-1 domain-containing protein</fullName>
    </recommendedName>
</protein>
<evidence type="ECO:0000313" key="10">
    <source>
        <dbReference type="EMBL" id="GAA4488713.1"/>
    </source>
</evidence>
<feature type="transmembrane region" description="Helical" evidence="7">
    <location>
        <begin position="27"/>
        <end position="50"/>
    </location>
</feature>
<dbReference type="Gene3D" id="1.10.3720.10">
    <property type="entry name" value="MetI-like"/>
    <property type="match status" value="2"/>
</dbReference>
<evidence type="ECO:0000256" key="8">
    <source>
        <dbReference type="SAM" id="MobiDB-lite"/>
    </source>
</evidence>
<evidence type="ECO:0000256" key="1">
    <source>
        <dbReference type="ARBA" id="ARBA00004651"/>
    </source>
</evidence>
<evidence type="ECO:0000313" key="11">
    <source>
        <dbReference type="Proteomes" id="UP001500503"/>
    </source>
</evidence>
<dbReference type="SUPFAM" id="SSF161098">
    <property type="entry name" value="MetI-like"/>
    <property type="match status" value="2"/>
</dbReference>
<dbReference type="PANTHER" id="PTHR43744:SF4">
    <property type="entry name" value="OSMOPROTECTIVE COMPOUNDS UPTAKE PERMEASE PROTEIN GGTD"/>
    <property type="match status" value="1"/>
</dbReference>
<dbReference type="EMBL" id="BAABHF010000015">
    <property type="protein sequence ID" value="GAA4488713.1"/>
    <property type="molecule type" value="Genomic_DNA"/>
</dbReference>
<evidence type="ECO:0000256" key="4">
    <source>
        <dbReference type="ARBA" id="ARBA00022692"/>
    </source>
</evidence>
<name>A0ABP8PJI6_9ACTN</name>
<accession>A0ABP8PJI6</accession>
<dbReference type="CDD" id="cd06261">
    <property type="entry name" value="TM_PBP2"/>
    <property type="match status" value="1"/>
</dbReference>
<evidence type="ECO:0000259" key="9">
    <source>
        <dbReference type="PROSITE" id="PS50928"/>
    </source>
</evidence>
<evidence type="ECO:0000256" key="2">
    <source>
        <dbReference type="ARBA" id="ARBA00022448"/>
    </source>
</evidence>
<dbReference type="PANTHER" id="PTHR43744">
    <property type="entry name" value="ABC TRANSPORTER PERMEASE PROTEIN MG189-RELATED-RELATED"/>
    <property type="match status" value="1"/>
</dbReference>
<keyword evidence="11" id="KW-1185">Reference proteome</keyword>
<keyword evidence="2 7" id="KW-0813">Transport</keyword>
<proteinExistence type="inferred from homology"/>
<evidence type="ECO:0000256" key="6">
    <source>
        <dbReference type="ARBA" id="ARBA00023136"/>
    </source>
</evidence>
<dbReference type="RefSeq" id="WP_345460057.1">
    <property type="nucleotide sequence ID" value="NZ_BAABHF010000015.1"/>
</dbReference>
<organism evidence="10 11">
    <name type="scientific">Actinoallomurus oryzae</name>
    <dbReference type="NCBI Taxonomy" id="502180"/>
    <lineage>
        <taxon>Bacteria</taxon>
        <taxon>Bacillati</taxon>
        <taxon>Actinomycetota</taxon>
        <taxon>Actinomycetes</taxon>
        <taxon>Streptosporangiales</taxon>
        <taxon>Thermomonosporaceae</taxon>
        <taxon>Actinoallomurus</taxon>
    </lineage>
</organism>
<reference evidence="11" key="1">
    <citation type="journal article" date="2019" name="Int. J. Syst. Evol. Microbiol.">
        <title>The Global Catalogue of Microorganisms (GCM) 10K type strain sequencing project: providing services to taxonomists for standard genome sequencing and annotation.</title>
        <authorList>
            <consortium name="The Broad Institute Genomics Platform"/>
            <consortium name="The Broad Institute Genome Sequencing Center for Infectious Disease"/>
            <person name="Wu L."/>
            <person name="Ma J."/>
        </authorList>
    </citation>
    <scope>NUCLEOTIDE SEQUENCE [LARGE SCALE GENOMIC DNA]</scope>
    <source>
        <strain evidence="11">JCM 17933</strain>
    </source>
</reference>
<feature type="transmembrane region" description="Helical" evidence="7">
    <location>
        <begin position="245"/>
        <end position="266"/>
    </location>
</feature>
<evidence type="ECO:0000256" key="7">
    <source>
        <dbReference type="RuleBase" id="RU363032"/>
    </source>
</evidence>
<dbReference type="InterPro" id="IPR000515">
    <property type="entry name" value="MetI-like"/>
</dbReference>
<comment type="subcellular location">
    <subcellularLocation>
        <location evidence="1 7">Cell membrane</location>
        <topology evidence="1 7">Multi-pass membrane protein</topology>
    </subcellularLocation>
</comment>